<gene>
    <name evidence="2" type="ORF">MICPUCDRAFT_54298</name>
</gene>
<evidence type="ECO:0000256" key="1">
    <source>
        <dbReference type="SAM" id="MobiDB-lite"/>
    </source>
</evidence>
<dbReference type="Proteomes" id="UP000001876">
    <property type="component" value="Unassembled WGS sequence"/>
</dbReference>
<keyword evidence="3" id="KW-1185">Reference proteome</keyword>
<name>C1N8Z3_MICPC</name>
<organism evidence="3">
    <name type="scientific">Micromonas pusilla (strain CCMP1545)</name>
    <name type="common">Picoplanktonic green alga</name>
    <dbReference type="NCBI Taxonomy" id="564608"/>
    <lineage>
        <taxon>Eukaryota</taxon>
        <taxon>Viridiplantae</taxon>
        <taxon>Chlorophyta</taxon>
        <taxon>Mamiellophyceae</taxon>
        <taxon>Mamiellales</taxon>
        <taxon>Mamiellaceae</taxon>
        <taxon>Micromonas</taxon>
    </lineage>
</organism>
<dbReference type="KEGG" id="mpp:MICPUCDRAFT_54298"/>
<feature type="region of interest" description="Disordered" evidence="1">
    <location>
        <begin position="34"/>
        <end position="93"/>
    </location>
</feature>
<dbReference type="RefSeq" id="XP_003064526.1">
    <property type="nucleotide sequence ID" value="XM_003064480.1"/>
</dbReference>
<reference evidence="2 3" key="1">
    <citation type="journal article" date="2009" name="Science">
        <title>Green evolution and dynamic adaptations revealed by genomes of the marine picoeukaryotes Micromonas.</title>
        <authorList>
            <person name="Worden A.Z."/>
            <person name="Lee J.H."/>
            <person name="Mock T."/>
            <person name="Rouze P."/>
            <person name="Simmons M.P."/>
            <person name="Aerts A.L."/>
            <person name="Allen A.E."/>
            <person name="Cuvelier M.L."/>
            <person name="Derelle E."/>
            <person name="Everett M.V."/>
            <person name="Foulon E."/>
            <person name="Grimwood J."/>
            <person name="Gundlach H."/>
            <person name="Henrissat B."/>
            <person name="Napoli C."/>
            <person name="McDonald S.M."/>
            <person name="Parker M.S."/>
            <person name="Rombauts S."/>
            <person name="Salamov A."/>
            <person name="Von Dassow P."/>
            <person name="Badger J.H."/>
            <person name="Coutinho P.M."/>
            <person name="Demir E."/>
            <person name="Dubchak I."/>
            <person name="Gentemann C."/>
            <person name="Eikrem W."/>
            <person name="Gready J.E."/>
            <person name="John U."/>
            <person name="Lanier W."/>
            <person name="Lindquist E.A."/>
            <person name="Lucas S."/>
            <person name="Mayer K.F."/>
            <person name="Moreau H."/>
            <person name="Not F."/>
            <person name="Otillar R."/>
            <person name="Panaud O."/>
            <person name="Pangilinan J."/>
            <person name="Paulsen I."/>
            <person name="Piegu B."/>
            <person name="Poliakov A."/>
            <person name="Robbens S."/>
            <person name="Schmutz J."/>
            <person name="Toulza E."/>
            <person name="Wyss T."/>
            <person name="Zelensky A."/>
            <person name="Zhou K."/>
            <person name="Armbrust E.V."/>
            <person name="Bhattacharya D."/>
            <person name="Goodenough U.W."/>
            <person name="Van de Peer Y."/>
            <person name="Grigoriev I.V."/>
        </authorList>
    </citation>
    <scope>NUCLEOTIDE SEQUENCE [LARGE SCALE GENOMIC DNA]</scope>
    <source>
        <strain evidence="2 3">CCMP1545</strain>
    </source>
</reference>
<dbReference type="GeneID" id="9689807"/>
<dbReference type="AlphaFoldDB" id="C1N8Z3"/>
<dbReference type="OrthoDB" id="10561968at2759"/>
<evidence type="ECO:0000313" key="2">
    <source>
        <dbReference type="EMBL" id="EEH51431.1"/>
    </source>
</evidence>
<protein>
    <submittedName>
        <fullName evidence="2">Predicted protein</fullName>
    </submittedName>
</protein>
<dbReference type="OMA" id="RIACYFD"/>
<evidence type="ECO:0000313" key="3">
    <source>
        <dbReference type="Proteomes" id="UP000001876"/>
    </source>
</evidence>
<feature type="compositionally biased region" description="Pro residues" evidence="1">
    <location>
        <begin position="64"/>
        <end position="73"/>
    </location>
</feature>
<proteinExistence type="predicted"/>
<feature type="compositionally biased region" description="Basic and acidic residues" evidence="1">
    <location>
        <begin position="83"/>
        <end position="93"/>
    </location>
</feature>
<sequence length="195" mass="22013">MVKTRIACYFDIPGPDNKPHGANFVDVREFAPPRRRASSLDARSTCVSPEVPRPPTSSRDRRPPTPPLPPPPHRSVRDPSQVDMRETDSKNELKKRVARKVGIPFYRLKMRLGPFNDVMMFDKESYPTLKVGSCAVSVACVDERLSGDQNTACNYFGAADHELPEFQDGTKKFEPHPFANWHQTWDDVEKFGATG</sequence>
<accession>C1N8Z3</accession>
<dbReference type="EMBL" id="GG663751">
    <property type="protein sequence ID" value="EEH51431.1"/>
    <property type="molecule type" value="Genomic_DNA"/>
</dbReference>